<dbReference type="AlphaFoldDB" id="A0A383EQG8"/>
<dbReference type="EMBL" id="UINC01227441">
    <property type="protein sequence ID" value="SVE58328.1"/>
    <property type="molecule type" value="Genomic_DNA"/>
</dbReference>
<accession>A0A383EQG8</accession>
<gene>
    <name evidence="1" type="ORF">METZ01_LOCUS511182</name>
</gene>
<proteinExistence type="predicted"/>
<evidence type="ECO:0000313" key="1">
    <source>
        <dbReference type="EMBL" id="SVE58328.1"/>
    </source>
</evidence>
<feature type="non-terminal residue" evidence="1">
    <location>
        <position position="117"/>
    </location>
</feature>
<protein>
    <submittedName>
        <fullName evidence="1">Uncharacterized protein</fullName>
    </submittedName>
</protein>
<reference evidence="1" key="1">
    <citation type="submission" date="2018-05" db="EMBL/GenBank/DDBJ databases">
        <authorList>
            <person name="Lanie J.A."/>
            <person name="Ng W.-L."/>
            <person name="Kazmierczak K.M."/>
            <person name="Andrzejewski T.M."/>
            <person name="Davidsen T.M."/>
            <person name="Wayne K.J."/>
            <person name="Tettelin H."/>
            <person name="Glass J.I."/>
            <person name="Rusch D."/>
            <person name="Podicherti R."/>
            <person name="Tsui H.-C.T."/>
            <person name="Winkler M.E."/>
        </authorList>
    </citation>
    <scope>NUCLEOTIDE SEQUENCE</scope>
</reference>
<sequence>MLRLVSNSFPAKAGILRRKCLNIGAVSVIVLSGSETMVEFPKPNDGMTNKKRKKYYRDVEARLLAVLQETDGWVSNKNPAKMALKDWEIAPCGFGVKKLIFSNHVNRCKVCDEVLSN</sequence>
<organism evidence="1">
    <name type="scientific">marine metagenome</name>
    <dbReference type="NCBI Taxonomy" id="408172"/>
    <lineage>
        <taxon>unclassified sequences</taxon>
        <taxon>metagenomes</taxon>
        <taxon>ecological metagenomes</taxon>
    </lineage>
</organism>
<name>A0A383EQG8_9ZZZZ</name>